<name>A0A2H1V3F1_SPOFR</name>
<organism evidence="2">
    <name type="scientific">Spodoptera frugiperda</name>
    <name type="common">Fall armyworm</name>
    <dbReference type="NCBI Taxonomy" id="7108"/>
    <lineage>
        <taxon>Eukaryota</taxon>
        <taxon>Metazoa</taxon>
        <taxon>Ecdysozoa</taxon>
        <taxon>Arthropoda</taxon>
        <taxon>Hexapoda</taxon>
        <taxon>Insecta</taxon>
        <taxon>Pterygota</taxon>
        <taxon>Neoptera</taxon>
        <taxon>Endopterygota</taxon>
        <taxon>Lepidoptera</taxon>
        <taxon>Glossata</taxon>
        <taxon>Ditrysia</taxon>
        <taxon>Noctuoidea</taxon>
        <taxon>Noctuidae</taxon>
        <taxon>Amphipyrinae</taxon>
        <taxon>Spodoptera</taxon>
    </lineage>
</organism>
<reference evidence="2" key="1">
    <citation type="submission" date="2016-07" db="EMBL/GenBank/DDBJ databases">
        <authorList>
            <person name="Bretaudeau A."/>
        </authorList>
    </citation>
    <scope>NUCLEOTIDE SEQUENCE</scope>
    <source>
        <strain evidence="2">Rice</strain>
        <tissue evidence="2">Whole body</tissue>
    </source>
</reference>
<evidence type="ECO:0000256" key="1">
    <source>
        <dbReference type="SAM" id="MobiDB-lite"/>
    </source>
</evidence>
<proteinExistence type="predicted"/>
<dbReference type="AlphaFoldDB" id="A0A2H1V3F1"/>
<dbReference type="EMBL" id="ODYU01000495">
    <property type="protein sequence ID" value="SOQ35368.1"/>
    <property type="molecule type" value="Genomic_DNA"/>
</dbReference>
<feature type="region of interest" description="Disordered" evidence="1">
    <location>
        <begin position="85"/>
        <end position="108"/>
    </location>
</feature>
<evidence type="ECO:0000313" key="2">
    <source>
        <dbReference type="EMBL" id="SOQ35368.1"/>
    </source>
</evidence>
<accession>A0A2H1V3F1</accession>
<sequence length="127" mass="13653">MSILSPPKIKLGRHVSHSGVEDKDWVSERDCVREAGVAARRGPALPATRQSRASNFDRSLGPRALYSKYVSSAIDRIASCASRNVTAADGSPDDGKQTPPPMDTQNTTGFTILIARRNTVISFPGSK</sequence>
<protein>
    <submittedName>
        <fullName evidence="2">SFRICE_034237</fullName>
    </submittedName>
</protein>
<feature type="region of interest" description="Disordered" evidence="1">
    <location>
        <begin position="1"/>
        <end position="25"/>
    </location>
</feature>
<gene>
    <name evidence="2" type="ORF">SFRICE_034237</name>
</gene>